<dbReference type="PIRSF" id="PIRSF002097">
    <property type="entry name" value="DNA-binding_Fis"/>
    <property type="match status" value="1"/>
</dbReference>
<dbReference type="RefSeq" id="WP_084282931.1">
    <property type="nucleotide sequence ID" value="NZ_FWXJ01000003.1"/>
</dbReference>
<feature type="domain" description="DNA binding HTH" evidence="4">
    <location>
        <begin position="37"/>
        <end position="74"/>
    </location>
</feature>
<gene>
    <name evidence="5" type="ORF">SAMN06296008_103222</name>
</gene>
<keyword evidence="6" id="KW-1185">Reference proteome</keyword>
<dbReference type="Gene3D" id="1.10.10.60">
    <property type="entry name" value="Homeodomain-like"/>
    <property type="match status" value="1"/>
</dbReference>
<reference evidence="5 6" key="1">
    <citation type="submission" date="2017-04" db="EMBL/GenBank/DDBJ databases">
        <authorList>
            <person name="Afonso C.L."/>
            <person name="Miller P.J."/>
            <person name="Scott M.A."/>
            <person name="Spackman E."/>
            <person name="Goraichik I."/>
            <person name="Dimitrov K.M."/>
            <person name="Suarez D.L."/>
            <person name="Swayne D.E."/>
        </authorList>
    </citation>
    <scope>NUCLEOTIDE SEQUENCE [LARGE SCALE GENOMIC DNA]</scope>
    <source>
        <strain evidence="5 6">VK13</strain>
    </source>
</reference>
<dbReference type="Pfam" id="PF02954">
    <property type="entry name" value="HTH_8"/>
    <property type="match status" value="1"/>
</dbReference>
<dbReference type="SUPFAM" id="SSF46689">
    <property type="entry name" value="Homeodomain-like"/>
    <property type="match status" value="1"/>
</dbReference>
<dbReference type="AlphaFoldDB" id="A0A1W1YNZ1"/>
<evidence type="ECO:0000256" key="3">
    <source>
        <dbReference type="ARBA" id="ARBA00029540"/>
    </source>
</evidence>
<dbReference type="Proteomes" id="UP000192708">
    <property type="component" value="Unassembled WGS sequence"/>
</dbReference>
<evidence type="ECO:0000313" key="6">
    <source>
        <dbReference type="Proteomes" id="UP000192708"/>
    </source>
</evidence>
<dbReference type="OrthoDB" id="9802388at2"/>
<dbReference type="InterPro" id="IPR050207">
    <property type="entry name" value="Trans_regulatory_Fis"/>
</dbReference>
<dbReference type="PANTHER" id="PTHR47918">
    <property type="entry name" value="DNA-BINDING PROTEIN FIS"/>
    <property type="match status" value="1"/>
</dbReference>
<sequence length="82" mass="9369">MPNSKKHPVSEVIEIHLQRYLDDLGEIPPNNIYPMVLAFIEKPVLDLVMKHANQNQSLAAKYLGMNRNTLHKKLVEHGLISN</sequence>
<dbReference type="PANTHER" id="PTHR47918:SF1">
    <property type="entry name" value="DNA-BINDING PROTEIN FIS"/>
    <property type="match status" value="1"/>
</dbReference>
<protein>
    <recommendedName>
        <fullName evidence="3">Putative Fis-like DNA-binding protein</fullName>
    </recommendedName>
</protein>
<proteinExistence type="inferred from homology"/>
<dbReference type="InterPro" id="IPR009057">
    <property type="entry name" value="Homeodomain-like_sf"/>
</dbReference>
<dbReference type="InterPro" id="IPR005412">
    <property type="entry name" value="Fis_DNA-bd"/>
</dbReference>
<evidence type="ECO:0000259" key="4">
    <source>
        <dbReference type="Pfam" id="PF02954"/>
    </source>
</evidence>
<name>A0A1W1YNZ1_9BURK</name>
<evidence type="ECO:0000313" key="5">
    <source>
        <dbReference type="EMBL" id="SMC37842.1"/>
    </source>
</evidence>
<dbReference type="GO" id="GO:0043565">
    <property type="term" value="F:sequence-specific DNA binding"/>
    <property type="evidence" value="ECO:0007669"/>
    <property type="project" value="InterPro"/>
</dbReference>
<dbReference type="GO" id="GO:0006355">
    <property type="term" value="P:regulation of DNA-templated transcription"/>
    <property type="evidence" value="ECO:0007669"/>
    <property type="project" value="InterPro"/>
</dbReference>
<evidence type="ECO:0000256" key="1">
    <source>
        <dbReference type="ARBA" id="ARBA00008559"/>
    </source>
</evidence>
<dbReference type="InterPro" id="IPR002197">
    <property type="entry name" value="HTH_Fis"/>
</dbReference>
<dbReference type="STRING" id="1938817.SAMN06296008_103222"/>
<organism evidence="5 6">
    <name type="scientific">Polynucleobacter kasalickyi</name>
    <dbReference type="NCBI Taxonomy" id="1938817"/>
    <lineage>
        <taxon>Bacteria</taxon>
        <taxon>Pseudomonadati</taxon>
        <taxon>Pseudomonadota</taxon>
        <taxon>Betaproteobacteria</taxon>
        <taxon>Burkholderiales</taxon>
        <taxon>Burkholderiaceae</taxon>
        <taxon>Polynucleobacter</taxon>
    </lineage>
</organism>
<dbReference type="PRINTS" id="PR01590">
    <property type="entry name" value="HTHFIS"/>
</dbReference>
<keyword evidence="2 5" id="KW-0238">DNA-binding</keyword>
<accession>A0A1W1YNZ1</accession>
<dbReference type="EMBL" id="FWXJ01000003">
    <property type="protein sequence ID" value="SMC37842.1"/>
    <property type="molecule type" value="Genomic_DNA"/>
</dbReference>
<comment type="similarity">
    <text evidence="1">Belongs to the transcriptional regulatory Fis family.</text>
</comment>
<evidence type="ECO:0000256" key="2">
    <source>
        <dbReference type="ARBA" id="ARBA00023125"/>
    </source>
</evidence>